<feature type="transmembrane region" description="Helical" evidence="1">
    <location>
        <begin position="306"/>
        <end position="324"/>
    </location>
</feature>
<evidence type="ECO:0000256" key="1">
    <source>
        <dbReference type="SAM" id="Phobius"/>
    </source>
</evidence>
<feature type="transmembrane region" description="Helical" evidence="1">
    <location>
        <begin position="102"/>
        <end position="122"/>
    </location>
</feature>
<dbReference type="PIRSF" id="PIRSF038991">
    <property type="entry name" value="Protein_AbrB"/>
    <property type="match status" value="1"/>
</dbReference>
<feature type="transmembrane region" description="Helical" evidence="1">
    <location>
        <begin position="219"/>
        <end position="237"/>
    </location>
</feature>
<feature type="transmembrane region" description="Helical" evidence="1">
    <location>
        <begin position="42"/>
        <end position="61"/>
    </location>
</feature>
<keyword evidence="1" id="KW-1133">Transmembrane helix</keyword>
<dbReference type="InterPro" id="IPR007820">
    <property type="entry name" value="AbrB_fam"/>
</dbReference>
<feature type="transmembrane region" description="Helical" evidence="1">
    <location>
        <begin position="269"/>
        <end position="294"/>
    </location>
</feature>
<feature type="transmembrane region" description="Helical" evidence="1">
    <location>
        <begin position="194"/>
        <end position="212"/>
    </location>
</feature>
<accession>A0A839A9D8</accession>
<sequence>MPQFMVTALLSRLASLSIVARVVFTIVVGTLGGLAFEVVGLPAAWLSGAMVFVAIATFANLPTLIPNRLRDSIFVVLGISMGSGVRPDVVERVAEWPITMGVLAVTVVAVTGATYAFLRWVGHWNKEAAFFGAIPGALSFVIALASERSADLSRIAVSQSFRLFVLVALLPSLIVHATDHPDAVAAPAAVELSLAQAALLFALCIAASFGAVRLRVPGGWLTGAFFMSSAINAFGFMPVALPQWMVVPCYVALGAMVGARFGNTNLLTFLRLLAASFGAFLVGFAISVAAAWAVSVTLGLPFGQLILAYAPGGLEAMTLLAFVLNLDPAFVAGHQLARYIGMVLMLPLVTRLVLGPKAPLRVGAE</sequence>
<name>A0A839A9D8_9HYPH</name>
<dbReference type="InterPro" id="IPR017516">
    <property type="entry name" value="AbrB_dup"/>
</dbReference>
<dbReference type="NCBIfam" id="TIGR03082">
    <property type="entry name" value="Gneg_AbrB_dup"/>
    <property type="match status" value="2"/>
</dbReference>
<dbReference type="PANTHER" id="PTHR38457:SF1">
    <property type="entry name" value="REGULATOR ABRB-RELATED"/>
    <property type="match status" value="1"/>
</dbReference>
<proteinExistence type="predicted"/>
<protein>
    <submittedName>
        <fullName evidence="2">AbrB family transcriptional regulator</fullName>
    </submittedName>
</protein>
<evidence type="ECO:0000313" key="2">
    <source>
        <dbReference type="EMBL" id="MBA5776153.1"/>
    </source>
</evidence>
<feature type="transmembrane region" description="Helical" evidence="1">
    <location>
        <begin position="128"/>
        <end position="145"/>
    </location>
</feature>
<feature type="transmembrane region" description="Helical" evidence="1">
    <location>
        <begin position="12"/>
        <end position="36"/>
    </location>
</feature>
<reference evidence="2 3" key="1">
    <citation type="submission" date="2020-07" db="EMBL/GenBank/DDBJ databases">
        <title>Stappia sp., F7233, whole genome shotgun sequencing project.</title>
        <authorList>
            <person name="Jiang S."/>
            <person name="Liu Z.W."/>
            <person name="Du Z.J."/>
        </authorList>
    </citation>
    <scope>NUCLEOTIDE SEQUENCE [LARGE SCALE GENOMIC DNA]</scope>
    <source>
        <strain evidence="2 3">F7233</strain>
    </source>
</reference>
<keyword evidence="3" id="KW-1185">Reference proteome</keyword>
<comment type="caution">
    <text evidence="2">The sequence shown here is derived from an EMBL/GenBank/DDBJ whole genome shotgun (WGS) entry which is preliminary data.</text>
</comment>
<dbReference type="GO" id="GO:0016020">
    <property type="term" value="C:membrane"/>
    <property type="evidence" value="ECO:0007669"/>
    <property type="project" value="InterPro"/>
</dbReference>
<keyword evidence="1" id="KW-0472">Membrane</keyword>
<feature type="transmembrane region" description="Helical" evidence="1">
    <location>
        <begin position="152"/>
        <end position="174"/>
    </location>
</feature>
<evidence type="ECO:0000313" key="3">
    <source>
        <dbReference type="Proteomes" id="UP000541109"/>
    </source>
</evidence>
<dbReference type="PANTHER" id="PTHR38457">
    <property type="entry name" value="REGULATOR ABRB-RELATED"/>
    <property type="match status" value="1"/>
</dbReference>
<dbReference type="Proteomes" id="UP000541109">
    <property type="component" value="Unassembled WGS sequence"/>
</dbReference>
<keyword evidence="1" id="KW-0812">Transmembrane</keyword>
<dbReference type="EMBL" id="JACFXV010000037">
    <property type="protein sequence ID" value="MBA5776153.1"/>
    <property type="molecule type" value="Genomic_DNA"/>
</dbReference>
<dbReference type="GO" id="GO:0010468">
    <property type="term" value="P:regulation of gene expression"/>
    <property type="evidence" value="ECO:0007669"/>
    <property type="project" value="InterPro"/>
</dbReference>
<organism evidence="2 3">
    <name type="scientific">Stappia albiluteola</name>
    <dbReference type="NCBI Taxonomy" id="2758565"/>
    <lineage>
        <taxon>Bacteria</taxon>
        <taxon>Pseudomonadati</taxon>
        <taxon>Pseudomonadota</taxon>
        <taxon>Alphaproteobacteria</taxon>
        <taxon>Hyphomicrobiales</taxon>
        <taxon>Stappiaceae</taxon>
        <taxon>Stappia</taxon>
    </lineage>
</organism>
<dbReference type="Pfam" id="PF05145">
    <property type="entry name" value="AbrB"/>
    <property type="match status" value="1"/>
</dbReference>
<feature type="transmembrane region" description="Helical" evidence="1">
    <location>
        <begin position="243"/>
        <end position="262"/>
    </location>
</feature>
<gene>
    <name evidence="2" type="ORF">H2509_03340</name>
</gene>
<dbReference type="AlphaFoldDB" id="A0A839A9D8"/>
<feature type="transmembrane region" description="Helical" evidence="1">
    <location>
        <begin position="336"/>
        <end position="354"/>
    </location>
</feature>